<name>A0ABM7F283_9ACTN</name>
<protein>
    <submittedName>
        <fullName evidence="1">Uncharacterized protein</fullName>
    </submittedName>
</protein>
<proteinExistence type="predicted"/>
<organism evidence="1 2">
    <name type="scientific">Streptomyces graminofaciens</name>
    <dbReference type="NCBI Taxonomy" id="68212"/>
    <lineage>
        <taxon>Bacteria</taxon>
        <taxon>Bacillati</taxon>
        <taxon>Actinomycetota</taxon>
        <taxon>Actinomycetes</taxon>
        <taxon>Kitasatosporales</taxon>
        <taxon>Streptomycetaceae</taxon>
        <taxon>Streptomyces</taxon>
    </lineage>
</organism>
<reference evidence="1 2" key="2">
    <citation type="journal article" date="2023" name="ChemBioChem">
        <title>Acyltransferase Domain Exchange between Two Independent Type I Polyketide Synthases in the Same Producer Strain of Macrolide Antibiotics.</title>
        <authorList>
            <person name="Kudo F."/>
            <person name="Kishikawa K."/>
            <person name="Tsuboi K."/>
            <person name="Kido T."/>
            <person name="Usui T."/>
            <person name="Hashimoto J."/>
            <person name="Shin-Ya K."/>
            <person name="Miyanaga A."/>
            <person name="Eguchi T."/>
        </authorList>
    </citation>
    <scope>NUCLEOTIDE SEQUENCE [LARGE SCALE GENOMIC DNA]</scope>
    <source>
        <strain evidence="1 2">A-8890</strain>
    </source>
</reference>
<gene>
    <name evidence="1" type="ORF">SGFS_011530</name>
</gene>
<sequence>MAERVRGNGWAGRAVSHSCPLRCHRDRRAAVGPWLSSSGVGHTLDWSSTAQKLIYRSLLRSVYADKAIADERIRSSGLDWTVSSRRG</sequence>
<dbReference type="Proteomes" id="UP001321542">
    <property type="component" value="Chromosome"/>
</dbReference>
<keyword evidence="2" id="KW-1185">Reference proteome</keyword>
<reference evidence="1 2" key="1">
    <citation type="journal article" date="2010" name="ChemBioChem">
        <title>Cloning and characterization of the biosynthetic gene cluster of 16-membered macrolide antibiotic FD-891: involvement of a dual functional cytochrome P450 monooxygenase catalyzing epoxidation and hydroxylation.</title>
        <authorList>
            <person name="Kudo F."/>
            <person name="Motegi A."/>
            <person name="Mizoue K."/>
            <person name="Eguchi T."/>
        </authorList>
    </citation>
    <scope>NUCLEOTIDE SEQUENCE [LARGE SCALE GENOMIC DNA]</scope>
    <source>
        <strain evidence="1 2">A-8890</strain>
    </source>
</reference>
<dbReference type="EMBL" id="AP018448">
    <property type="protein sequence ID" value="BBC29859.1"/>
    <property type="molecule type" value="Genomic_DNA"/>
</dbReference>
<evidence type="ECO:0000313" key="2">
    <source>
        <dbReference type="Proteomes" id="UP001321542"/>
    </source>
</evidence>
<evidence type="ECO:0000313" key="1">
    <source>
        <dbReference type="EMBL" id="BBC29859.1"/>
    </source>
</evidence>
<accession>A0ABM7F283</accession>